<dbReference type="Proteomes" id="UP000730161">
    <property type="component" value="Unassembled WGS sequence"/>
</dbReference>
<name>A0A8J8B4J0_9EURY</name>
<dbReference type="PROSITE" id="PS00018">
    <property type="entry name" value="EF_HAND_1"/>
    <property type="match status" value="1"/>
</dbReference>
<evidence type="ECO:0000313" key="2">
    <source>
        <dbReference type="Proteomes" id="UP000730161"/>
    </source>
</evidence>
<dbReference type="InterPro" id="IPR018247">
    <property type="entry name" value="EF_Hand_1_Ca_BS"/>
</dbReference>
<proteinExistence type="predicted"/>
<reference evidence="1" key="1">
    <citation type="submission" date="2014-12" db="EMBL/GenBank/DDBJ databases">
        <authorList>
            <person name="Huang H.-H."/>
            <person name="Chen S.-C."/>
            <person name="Lai M.-C."/>
        </authorList>
    </citation>
    <scope>NUCLEOTIDE SEQUENCE</scope>
    <source>
        <strain evidence="1">K1F9705b</strain>
    </source>
</reference>
<evidence type="ECO:0000313" key="1">
    <source>
        <dbReference type="EMBL" id="MBR1369370.1"/>
    </source>
</evidence>
<dbReference type="EMBL" id="JWHL01000012">
    <property type="protein sequence ID" value="MBR1369370.1"/>
    <property type="molecule type" value="Genomic_DNA"/>
</dbReference>
<accession>A0A8J8B4J0</accession>
<dbReference type="InterPro" id="IPR036439">
    <property type="entry name" value="Dockerin_dom_sf"/>
</dbReference>
<gene>
    <name evidence="1" type="ORF">RJ53_07625</name>
</gene>
<organism evidence="1 2">
    <name type="scientific">Methanocalculus chunghsingensis</name>
    <dbReference type="NCBI Taxonomy" id="156457"/>
    <lineage>
        <taxon>Archaea</taxon>
        <taxon>Methanobacteriati</taxon>
        <taxon>Methanobacteriota</taxon>
        <taxon>Stenosarchaea group</taxon>
        <taxon>Methanomicrobia</taxon>
        <taxon>Methanomicrobiales</taxon>
        <taxon>Methanocalculaceae</taxon>
        <taxon>Methanocalculus</taxon>
    </lineage>
</organism>
<dbReference type="OrthoDB" id="112408at2157"/>
<dbReference type="RefSeq" id="WP_211531073.1">
    <property type="nucleotide sequence ID" value="NZ_JWHL01000012.1"/>
</dbReference>
<protein>
    <recommendedName>
        <fullName evidence="3">Dockerin domain-containing protein</fullName>
    </recommendedName>
</protein>
<sequence>MRNRIIIASILIIALAMIAVLPAAALSSIPTLPCEISGTVTINGEPAPPGAIVTAFVAGNEVARIIVREPGMIGGSGPFDERLIIQQSAYGEEREIQPGAEIAFFIHGYPADETARFGSGESLRISITQTALKGDLNGNGRVDIGDVSRVAYMSVGLVEEELRGDFSYDGRVQAADAARIAYFYVGKIPAL</sequence>
<dbReference type="GO" id="GO:0000272">
    <property type="term" value="P:polysaccharide catabolic process"/>
    <property type="evidence" value="ECO:0007669"/>
    <property type="project" value="InterPro"/>
</dbReference>
<comment type="caution">
    <text evidence="1">The sequence shown here is derived from an EMBL/GenBank/DDBJ whole genome shotgun (WGS) entry which is preliminary data.</text>
</comment>
<evidence type="ECO:0008006" key="3">
    <source>
        <dbReference type="Google" id="ProtNLM"/>
    </source>
</evidence>
<keyword evidence="2" id="KW-1185">Reference proteome</keyword>
<dbReference type="Gene3D" id="1.10.1330.10">
    <property type="entry name" value="Dockerin domain"/>
    <property type="match status" value="1"/>
</dbReference>
<dbReference type="AlphaFoldDB" id="A0A8J8B4J0"/>
<dbReference type="SUPFAM" id="SSF63446">
    <property type="entry name" value="Type I dockerin domain"/>
    <property type="match status" value="1"/>
</dbReference>